<proteinExistence type="predicted"/>
<dbReference type="EMBL" id="JARBHB010000006">
    <property type="protein sequence ID" value="KAJ8882128.1"/>
    <property type="molecule type" value="Genomic_DNA"/>
</dbReference>
<dbReference type="Proteomes" id="UP001159363">
    <property type="component" value="Chromosome 5"/>
</dbReference>
<dbReference type="PANTHER" id="PTHR46601">
    <property type="entry name" value="ULP_PROTEASE DOMAIN-CONTAINING PROTEIN"/>
    <property type="match status" value="1"/>
</dbReference>
<evidence type="ECO:0000313" key="1">
    <source>
        <dbReference type="EMBL" id="KAJ8882128.1"/>
    </source>
</evidence>
<gene>
    <name evidence="1" type="ORF">PR048_018616</name>
</gene>
<keyword evidence="2" id="KW-1185">Reference proteome</keyword>
<organism evidence="1 2">
    <name type="scientific">Dryococelus australis</name>
    <dbReference type="NCBI Taxonomy" id="614101"/>
    <lineage>
        <taxon>Eukaryota</taxon>
        <taxon>Metazoa</taxon>
        <taxon>Ecdysozoa</taxon>
        <taxon>Arthropoda</taxon>
        <taxon>Hexapoda</taxon>
        <taxon>Insecta</taxon>
        <taxon>Pterygota</taxon>
        <taxon>Neoptera</taxon>
        <taxon>Polyneoptera</taxon>
        <taxon>Phasmatodea</taxon>
        <taxon>Verophasmatodea</taxon>
        <taxon>Anareolatae</taxon>
        <taxon>Phasmatidae</taxon>
        <taxon>Eurycanthinae</taxon>
        <taxon>Dryococelus</taxon>
    </lineage>
</organism>
<reference evidence="1 2" key="1">
    <citation type="submission" date="2023-02" db="EMBL/GenBank/DDBJ databases">
        <title>LHISI_Scaffold_Assembly.</title>
        <authorList>
            <person name="Stuart O.P."/>
            <person name="Cleave R."/>
            <person name="Magrath M.J.L."/>
            <person name="Mikheyev A.S."/>
        </authorList>
    </citation>
    <scope>NUCLEOTIDE SEQUENCE [LARGE SCALE GENOMIC DNA]</scope>
    <source>
        <strain evidence="1">Daus_M_001</strain>
        <tissue evidence="1">Leg muscle</tissue>
    </source>
</reference>
<accession>A0ABQ9HDI1</accession>
<protein>
    <recommendedName>
        <fullName evidence="3">Transposase</fullName>
    </recommendedName>
</protein>
<comment type="caution">
    <text evidence="1">The sequence shown here is derived from an EMBL/GenBank/DDBJ whole genome shotgun (WGS) entry which is preliminary data.</text>
</comment>
<name>A0ABQ9HDI1_9NEOP</name>
<dbReference type="PANTHER" id="PTHR46601:SF2">
    <property type="entry name" value="UBIQUITIN-LIKE PROTEASE FAMILY PROFILE DOMAIN-CONTAINING PROTEIN"/>
    <property type="match status" value="1"/>
</dbReference>
<evidence type="ECO:0008006" key="3">
    <source>
        <dbReference type="Google" id="ProtNLM"/>
    </source>
</evidence>
<sequence>MCGRRGSIDMGGNRKQVGCQDSTKAERLTTKSLMFGAHSILRRMVVYLGKNTRNPAMRISFLGPLSANTIYGCDIMLCLFRNKVQGPTDSTEIYDDVSRKLIRLKELHATVRVVVHGSASRELLVMRGGEDELSGNIYQRAWCITDVNEDSLRYLVLGSPLSTEQDSLDGAGAVYIIYINKKEVYPDNQQDDMGARWHGSKMTWGQDDMGAERRRKYRQKIMQNFSLHTIKIFWDATAYQFKNKYTVSNISYINEEFSVIDQWYLFASSHGKGAVDGLGAGVKSRVWCNRPVVFVRHFPWQRSCRWARSCGEEQSVWYLFASSHGKGAVDGLGAAVMSSVWCNRPVVFVCHFPWQRSCRWARSCGVEQSVRYLFATSHGKGAVDGLGAAVKCRVWCMEQSGIAMISSTKCRSFNTAASSHRLQSLQFLQVHDKEQLIIGYTFQSEHIKHRVFKLEVSEVFTVSETGCTGGNMQFHVVQTKPPSVSEIRVRIVALKEPGWSFRRITQRIGRAAIADNISTAAKTRATIASRMSARTITNSLLNAGLRARVPLGRLPLIPHHRAARLR</sequence>
<evidence type="ECO:0000313" key="2">
    <source>
        <dbReference type="Proteomes" id="UP001159363"/>
    </source>
</evidence>